<dbReference type="InterPro" id="IPR036875">
    <property type="entry name" value="Znf_CCHC_sf"/>
</dbReference>
<feature type="region of interest" description="Disordered" evidence="2">
    <location>
        <begin position="110"/>
        <end position="163"/>
    </location>
</feature>
<name>V4MGK3_EUTSA</name>
<dbReference type="PANTHER" id="PTHR31286">
    <property type="entry name" value="GLYCINE-RICH CELL WALL STRUCTURAL PROTEIN 1.8-LIKE"/>
    <property type="match status" value="1"/>
</dbReference>
<evidence type="ECO:0000313" key="5">
    <source>
        <dbReference type="Proteomes" id="UP000030689"/>
    </source>
</evidence>
<keyword evidence="1" id="KW-0862">Zinc</keyword>
<gene>
    <name evidence="4" type="ORF">EUTSA_v10012022mg</name>
</gene>
<evidence type="ECO:0000256" key="1">
    <source>
        <dbReference type="PROSITE-ProRule" id="PRU00047"/>
    </source>
</evidence>
<dbReference type="STRING" id="72664.V4MGK3"/>
<evidence type="ECO:0000256" key="2">
    <source>
        <dbReference type="SAM" id="MobiDB-lite"/>
    </source>
</evidence>
<organism evidence="4 5">
    <name type="scientific">Eutrema salsugineum</name>
    <name type="common">Saltwater cress</name>
    <name type="synonym">Sisymbrium salsugineum</name>
    <dbReference type="NCBI Taxonomy" id="72664"/>
    <lineage>
        <taxon>Eukaryota</taxon>
        <taxon>Viridiplantae</taxon>
        <taxon>Streptophyta</taxon>
        <taxon>Embryophyta</taxon>
        <taxon>Tracheophyta</taxon>
        <taxon>Spermatophyta</taxon>
        <taxon>Magnoliopsida</taxon>
        <taxon>eudicotyledons</taxon>
        <taxon>Gunneridae</taxon>
        <taxon>Pentapetalae</taxon>
        <taxon>rosids</taxon>
        <taxon>malvids</taxon>
        <taxon>Brassicales</taxon>
        <taxon>Brassicaceae</taxon>
        <taxon>Eutremeae</taxon>
        <taxon>Eutrema</taxon>
    </lineage>
</organism>
<keyword evidence="1" id="KW-0479">Metal-binding</keyword>
<dbReference type="EMBL" id="KI517809">
    <property type="protein sequence ID" value="ESQ30461.1"/>
    <property type="molecule type" value="Genomic_DNA"/>
</dbReference>
<feature type="non-terminal residue" evidence="4">
    <location>
        <position position="1"/>
    </location>
</feature>
<accession>V4MGK3</accession>
<reference evidence="4 5" key="1">
    <citation type="journal article" date="2013" name="Front. Plant Sci.">
        <title>The Reference Genome of the Halophytic Plant Eutrema salsugineum.</title>
        <authorList>
            <person name="Yang R."/>
            <person name="Jarvis D.E."/>
            <person name="Chen H."/>
            <person name="Beilstein M.A."/>
            <person name="Grimwood J."/>
            <person name="Jenkins J."/>
            <person name="Shu S."/>
            <person name="Prochnik S."/>
            <person name="Xin M."/>
            <person name="Ma C."/>
            <person name="Schmutz J."/>
            <person name="Wing R.A."/>
            <person name="Mitchell-Olds T."/>
            <person name="Schumaker K.S."/>
            <person name="Wang X."/>
        </authorList>
    </citation>
    <scope>NUCLEOTIDE SEQUENCE [LARGE SCALE GENOMIC DNA]</scope>
</reference>
<dbReference type="PANTHER" id="PTHR31286:SF181">
    <property type="entry name" value="ZINC KNUCKLE (CCHC-TYPE) FAMILY PROTEIN"/>
    <property type="match status" value="1"/>
</dbReference>
<feature type="domain" description="CCHC-type" evidence="3">
    <location>
        <begin position="75"/>
        <end position="91"/>
    </location>
</feature>
<dbReference type="GO" id="GO:0003676">
    <property type="term" value="F:nucleic acid binding"/>
    <property type="evidence" value="ECO:0007669"/>
    <property type="project" value="InterPro"/>
</dbReference>
<keyword evidence="5" id="KW-1185">Reference proteome</keyword>
<dbReference type="PROSITE" id="PS50158">
    <property type="entry name" value="ZF_CCHC"/>
    <property type="match status" value="1"/>
</dbReference>
<feature type="compositionally biased region" description="Basic residues" evidence="2">
    <location>
        <begin position="129"/>
        <end position="143"/>
    </location>
</feature>
<protein>
    <recommendedName>
        <fullName evidence="3">CCHC-type domain-containing protein</fullName>
    </recommendedName>
</protein>
<sequence>RPPMMYTLDDISCIASAIGDPLYTKKSRLDLVNIGETKVKVEIMLDSSPPSTIIVRDTEGNSARVSVTYPRLPPKCSNCSKFGHLLNRCPKALQKKNRLPTLNLLAAPLNPPPTDPPSVQGKDPFASKINKKTKSRARSRSRTKSYPLVTSDIPPPEISNDTADQILIARWS</sequence>
<proteinExistence type="predicted"/>
<dbReference type="AlphaFoldDB" id="V4MGK3"/>
<dbReference type="Proteomes" id="UP000030689">
    <property type="component" value="Unassembled WGS sequence"/>
</dbReference>
<dbReference type="InterPro" id="IPR001878">
    <property type="entry name" value="Znf_CCHC"/>
</dbReference>
<dbReference type="eggNOG" id="KOG1075">
    <property type="taxonomic scope" value="Eukaryota"/>
</dbReference>
<dbReference type="InterPro" id="IPR040256">
    <property type="entry name" value="At4g02000-like"/>
</dbReference>
<dbReference type="KEGG" id="eus:EUTSA_v10012022mg"/>
<dbReference type="GO" id="GO:0008270">
    <property type="term" value="F:zinc ion binding"/>
    <property type="evidence" value="ECO:0007669"/>
    <property type="project" value="UniProtKB-KW"/>
</dbReference>
<dbReference type="Gramene" id="ESQ30461">
    <property type="protein sequence ID" value="ESQ30461"/>
    <property type="gene ID" value="EUTSA_v10012022mg"/>
</dbReference>
<keyword evidence="1" id="KW-0863">Zinc-finger</keyword>
<evidence type="ECO:0000259" key="3">
    <source>
        <dbReference type="PROSITE" id="PS50158"/>
    </source>
</evidence>
<dbReference type="SUPFAM" id="SSF57756">
    <property type="entry name" value="Retrovirus zinc finger-like domains"/>
    <property type="match status" value="1"/>
</dbReference>
<evidence type="ECO:0000313" key="4">
    <source>
        <dbReference type="EMBL" id="ESQ30461.1"/>
    </source>
</evidence>